<protein>
    <recommendedName>
        <fullName evidence="5">Carboxypeptidase regulatory-like domain-containing protein</fullName>
    </recommendedName>
</protein>
<organism evidence="3 4">
    <name type="scientific">Thermoanaerobaculum aquaticum</name>
    <dbReference type="NCBI Taxonomy" id="1312852"/>
    <lineage>
        <taxon>Bacteria</taxon>
        <taxon>Pseudomonadati</taxon>
        <taxon>Acidobacteriota</taxon>
        <taxon>Thermoanaerobaculia</taxon>
        <taxon>Thermoanaerobaculales</taxon>
        <taxon>Thermoanaerobaculaceae</taxon>
        <taxon>Thermoanaerobaculum</taxon>
    </lineage>
</organism>
<feature type="signal peptide" evidence="2">
    <location>
        <begin position="1"/>
        <end position="17"/>
    </location>
</feature>
<evidence type="ECO:0000256" key="1">
    <source>
        <dbReference type="ARBA" id="ARBA00022729"/>
    </source>
</evidence>
<dbReference type="OrthoDB" id="113791at2"/>
<evidence type="ECO:0000313" key="4">
    <source>
        <dbReference type="Proteomes" id="UP000027284"/>
    </source>
</evidence>
<dbReference type="Pfam" id="PF13620">
    <property type="entry name" value="CarboxypepD_reg"/>
    <property type="match status" value="7"/>
</dbReference>
<comment type="caution">
    <text evidence="3">The sequence shown here is derived from an EMBL/GenBank/DDBJ whole genome shotgun (WGS) entry which is preliminary data.</text>
</comment>
<dbReference type="PANTHER" id="PTHR23303">
    <property type="entry name" value="CARBOXYPEPTIDASE REGULATORY REGION-CONTAINING"/>
    <property type="match status" value="1"/>
</dbReference>
<dbReference type="InterPro" id="IPR008969">
    <property type="entry name" value="CarboxyPept-like_regulatory"/>
</dbReference>
<evidence type="ECO:0008006" key="5">
    <source>
        <dbReference type="Google" id="ProtNLM"/>
    </source>
</evidence>
<dbReference type="InterPro" id="IPR051417">
    <property type="entry name" value="SDr/BOS_complex"/>
</dbReference>
<keyword evidence="1 2" id="KW-0732">Signal</keyword>
<keyword evidence="4" id="KW-1185">Reference proteome</keyword>
<dbReference type="Gene3D" id="2.60.40.1120">
    <property type="entry name" value="Carboxypeptidase-like, regulatory domain"/>
    <property type="match status" value="4"/>
</dbReference>
<reference evidence="3 4" key="1">
    <citation type="submission" date="2014-04" db="EMBL/GenBank/DDBJ databases">
        <title>The Genome Sequence of Thermoanaerobaculum aquaticum MP-01, The First Cultivated Group 23 Acidobacterium.</title>
        <authorList>
            <person name="Stamps B.W."/>
            <person name="Losey N.A."/>
            <person name="Lawson P.A."/>
            <person name="Stevenson B.S."/>
        </authorList>
    </citation>
    <scope>NUCLEOTIDE SEQUENCE [LARGE SCALE GENOMIC DNA]</scope>
    <source>
        <strain evidence="3 4">MP-01</strain>
    </source>
</reference>
<feature type="chain" id="PRO_5001620869" description="Carboxypeptidase regulatory-like domain-containing protein" evidence="2">
    <location>
        <begin position="18"/>
        <end position="1301"/>
    </location>
</feature>
<dbReference type="SUPFAM" id="SSF49464">
    <property type="entry name" value="Carboxypeptidase regulatory domain-like"/>
    <property type="match status" value="3"/>
</dbReference>
<dbReference type="Proteomes" id="UP000027284">
    <property type="component" value="Unassembled WGS sequence"/>
</dbReference>
<sequence>MVFGVALLSLMAASVQAHQLSGTVYCEANCPQATVRLFPLGEKNMASPHQPGKPLRTVEVMPATAFTLEVESLPVRVEVSAPGHAAGVIEVWFPEHATLPPLWLPKAMTRSVQITSAGSKGKLLVMDQEEGDRVGRWRWSTPTAFAEAGKAVNVPVAPGVFTSLTVVDESGCFAFVNVTEGKGAPVSLRCRTVTVTVQDPQGKPQANVRVAAEAMPVGTAALTGPDGKARLSLPDWWKGRVVAWTGEQGGSARVSNETAKIVLRPVAYLPLVTAQPYPTLLVFPRYIPSALTGGPLLLSGTGGRVPFIPPGGEMEILAYGYDATSLSVESPTQTLGVRLSPQAWIEGKVVDPRGLPAPGVPVWSEESEVATFRFTRFRTVTRLLPEPAWVSGQDGSFGPFAVSAGELRLLASHPVLGRADSGKLGPKPKERLPVTLTLAPGTRLSLRVVDERGTPIPGADVQVHPGREEGPRLTIRLGATDKPALARGESDREGRVILGNLPAGPLELVVKKAGFVTAVQEVKLPPEGKDLGDVTLQSGTTIMGRVVDEQGRGLPDVTVVAGSNADFLYDYLTRTEADGGFELADVPREGSLYLQARSREYSSLPVKVSLPPAGPVELKVKAGKLLKGRVVDKETGEAVPNAEISGGRLLTRRIGGFTVQSAVPVPPTSSDQDGYFELAINEPGEVRLEVRAAGFAPAQKTVPIKQDEPPGFILVQLERGFTLRGRVWEADGSPAVGVTVTANEAGERIAGTMLAMFRRPLGTTTDGQGQFVLTGLKPAKFTVEARSPEGAQDRVTLDISGDTEAELHLAAPGSLEVHVVGPQGEPLAGARVAASGIGDDLPERQTDAAGVARFEDVAPGTYFVVASLEGYAADSEQVNVGAQGPKTVTLKLARGGEVLGVVRGLSPQELARCQAWVGMSRTKVAGDGSFHLKGVPLGKQELVVSVFPLGRTRRLTVEVPEGSPAQVEVDFGQGVTISGTVRRGSQPVVGYAVMASGPSPMDRASDTTDEGGSFTLSGLSPGKWTLVVSDPNGQGLLTREVEAEKDVQVSLLLPNGTLSGWVRNRTNREPVAEAQITLEMPGQTAFIRRTSGDETGRFTFRELPTGQEFRVRASAPGFAPAETSVTVRESTPEVELLLEPQQTLELVVRDADGSIPTEVFANVQGPSGEPQPVFVSLDREGRGIVTQLPPGDYVALIQGQGAAVVRFAVPSKVQLQLKPRGTLVLESGSPVEVQVLTAEGLPVPWGWRGMGISGGWRRVETSWRLALPAGDYRLLVRRDGQVQEKLATVIPGQETVLDLAP</sequence>
<name>A0A062XZU3_9BACT</name>
<accession>A0A062XZU3</accession>
<proteinExistence type="predicted"/>
<dbReference type="RefSeq" id="WP_038046314.1">
    <property type="nucleotide sequence ID" value="NZ_JMFG01000002.1"/>
</dbReference>
<dbReference type="EMBL" id="JMFG01000002">
    <property type="protein sequence ID" value="KDA54939.1"/>
    <property type="molecule type" value="Genomic_DNA"/>
</dbReference>
<dbReference type="STRING" id="1312852.EG19_03815"/>
<dbReference type="InterPro" id="IPR013784">
    <property type="entry name" value="Carb-bd-like_fold"/>
</dbReference>
<dbReference type="GO" id="GO:0030246">
    <property type="term" value="F:carbohydrate binding"/>
    <property type="evidence" value="ECO:0007669"/>
    <property type="project" value="InterPro"/>
</dbReference>
<dbReference type="SUPFAM" id="SSF49452">
    <property type="entry name" value="Starch-binding domain-like"/>
    <property type="match status" value="4"/>
</dbReference>
<evidence type="ECO:0000256" key="2">
    <source>
        <dbReference type="SAM" id="SignalP"/>
    </source>
</evidence>
<gene>
    <name evidence="3" type="ORF">EG19_03815</name>
</gene>
<evidence type="ECO:0000313" key="3">
    <source>
        <dbReference type="EMBL" id="KDA54939.1"/>
    </source>
</evidence>